<dbReference type="EMBL" id="CP067977">
    <property type="protein sequence ID" value="QQQ18239.1"/>
    <property type="molecule type" value="Genomic_DNA"/>
</dbReference>
<organism evidence="2 3">
    <name type="scientific">Brevundimonas vitisensis</name>
    <dbReference type="NCBI Taxonomy" id="2800818"/>
    <lineage>
        <taxon>Bacteria</taxon>
        <taxon>Pseudomonadati</taxon>
        <taxon>Pseudomonadota</taxon>
        <taxon>Alphaproteobacteria</taxon>
        <taxon>Caulobacterales</taxon>
        <taxon>Caulobacteraceae</taxon>
        <taxon>Brevundimonas</taxon>
    </lineage>
</organism>
<protein>
    <submittedName>
        <fullName evidence="2">Antibiotic biosynthesis monooxygenase</fullName>
    </submittedName>
</protein>
<reference evidence="2 3" key="1">
    <citation type="submission" date="2021-01" db="EMBL/GenBank/DDBJ databases">
        <title>Brevundimonas vitis sp. nov., an bacterium isolated from grape (Vitis vinifera).</title>
        <authorList>
            <person name="Jiang L."/>
            <person name="Lee J."/>
        </authorList>
    </citation>
    <scope>NUCLEOTIDE SEQUENCE [LARGE SCALE GENOMIC DNA]</scope>
    <source>
        <strain evidence="2 3">GRTSA-9</strain>
    </source>
</reference>
<feature type="domain" description="ABM" evidence="1">
    <location>
        <begin position="8"/>
        <end position="96"/>
    </location>
</feature>
<dbReference type="RefSeq" id="WP_201102611.1">
    <property type="nucleotide sequence ID" value="NZ_CP067977.1"/>
</dbReference>
<sequence>MDDDNAPVVLINVYKCDPARQEDLIEYLTQLAQAQRGLEGFISATLHRGLNGKVVANHAVWRSREDWKAMTRDPAVVAAMEPIMAVATFEPHLYEPGEVIE</sequence>
<evidence type="ECO:0000259" key="1">
    <source>
        <dbReference type="PROSITE" id="PS51725"/>
    </source>
</evidence>
<proteinExistence type="predicted"/>
<dbReference type="SUPFAM" id="SSF54909">
    <property type="entry name" value="Dimeric alpha+beta barrel"/>
    <property type="match status" value="1"/>
</dbReference>
<dbReference type="InterPro" id="IPR011008">
    <property type="entry name" value="Dimeric_a/b-barrel"/>
</dbReference>
<dbReference type="PROSITE" id="PS51725">
    <property type="entry name" value="ABM"/>
    <property type="match status" value="1"/>
</dbReference>
<dbReference type="Pfam" id="PF03992">
    <property type="entry name" value="ABM"/>
    <property type="match status" value="1"/>
</dbReference>
<evidence type="ECO:0000313" key="3">
    <source>
        <dbReference type="Proteomes" id="UP000595448"/>
    </source>
</evidence>
<dbReference type="Proteomes" id="UP000595448">
    <property type="component" value="Chromosome"/>
</dbReference>
<keyword evidence="2" id="KW-0503">Monooxygenase</keyword>
<gene>
    <name evidence="2" type="ORF">JIP62_13170</name>
</gene>
<dbReference type="Gene3D" id="3.30.70.100">
    <property type="match status" value="1"/>
</dbReference>
<keyword evidence="2" id="KW-0560">Oxidoreductase</keyword>
<dbReference type="GO" id="GO:0004497">
    <property type="term" value="F:monooxygenase activity"/>
    <property type="evidence" value="ECO:0007669"/>
    <property type="project" value="UniProtKB-KW"/>
</dbReference>
<evidence type="ECO:0000313" key="2">
    <source>
        <dbReference type="EMBL" id="QQQ18239.1"/>
    </source>
</evidence>
<name>A0ABX7BQ34_9CAUL</name>
<dbReference type="InterPro" id="IPR007138">
    <property type="entry name" value="ABM_dom"/>
</dbReference>
<keyword evidence="3" id="KW-1185">Reference proteome</keyword>
<accession>A0ABX7BQ34</accession>